<reference evidence="10 11" key="1">
    <citation type="submission" date="2021-03" db="EMBL/GenBank/DDBJ databases">
        <title>Genomic Encyclopedia of Type Strains, Phase IV (KMG-IV): sequencing the most valuable type-strain genomes for metagenomic binning, comparative biology and taxonomic classification.</title>
        <authorList>
            <person name="Goeker M."/>
        </authorList>
    </citation>
    <scope>NUCLEOTIDE SEQUENCE [LARGE SCALE GENOMIC DNA]</scope>
    <source>
        <strain evidence="10 11">DSM 24004</strain>
    </source>
</reference>
<keyword evidence="11" id="KW-1185">Reference proteome</keyword>
<organism evidence="10 11">
    <name type="scientific">Sedimentibacter acidaminivorans</name>
    <dbReference type="NCBI Taxonomy" id="913099"/>
    <lineage>
        <taxon>Bacteria</taxon>
        <taxon>Bacillati</taxon>
        <taxon>Bacillota</taxon>
        <taxon>Tissierellia</taxon>
        <taxon>Sedimentibacter</taxon>
    </lineage>
</organism>
<dbReference type="InterPro" id="IPR024529">
    <property type="entry name" value="ECF_trnsprt_substrate-spec"/>
</dbReference>
<dbReference type="Pfam" id="PF12822">
    <property type="entry name" value="ECF_trnsprt"/>
    <property type="match status" value="1"/>
</dbReference>
<evidence type="ECO:0000256" key="7">
    <source>
        <dbReference type="ARBA" id="ARBA00023136"/>
    </source>
</evidence>
<keyword evidence="5 9" id="KW-0812">Transmembrane</keyword>
<evidence type="ECO:0000256" key="1">
    <source>
        <dbReference type="ARBA" id="ARBA00004651"/>
    </source>
</evidence>
<keyword evidence="6 9" id="KW-1133">Transmembrane helix</keyword>
<feature type="transmembrane region" description="Helical" evidence="9">
    <location>
        <begin position="89"/>
        <end position="106"/>
    </location>
</feature>
<gene>
    <name evidence="10" type="ORF">J2Z76_001292</name>
</gene>
<comment type="caution">
    <text evidence="10">The sequence shown here is derived from an EMBL/GenBank/DDBJ whole genome shotgun (WGS) entry which is preliminary data.</text>
</comment>
<feature type="transmembrane region" description="Helical" evidence="9">
    <location>
        <begin position="170"/>
        <end position="194"/>
    </location>
</feature>
<keyword evidence="4 8" id="KW-1003">Cell membrane</keyword>
<comment type="similarity">
    <text evidence="2 8">Belongs to the prokaryotic riboflavin transporter (P-RFT) (TC 2.A.87) family.</text>
</comment>
<evidence type="ECO:0000256" key="4">
    <source>
        <dbReference type="ARBA" id="ARBA00022475"/>
    </source>
</evidence>
<dbReference type="PIRSF" id="PIRSF037778">
    <property type="entry name" value="UCP037778_transp_RibU"/>
    <property type="match status" value="1"/>
</dbReference>
<proteinExistence type="inferred from homology"/>
<dbReference type="PANTHER" id="PTHR38438">
    <property type="entry name" value="RIBOFLAVIN TRANSPORTER RIBU"/>
    <property type="match status" value="1"/>
</dbReference>
<dbReference type="InterPro" id="IPR025720">
    <property type="entry name" value="RibU"/>
</dbReference>
<evidence type="ECO:0000256" key="9">
    <source>
        <dbReference type="SAM" id="Phobius"/>
    </source>
</evidence>
<evidence type="ECO:0000256" key="6">
    <source>
        <dbReference type="ARBA" id="ARBA00022989"/>
    </source>
</evidence>
<feature type="transmembrane region" description="Helical" evidence="9">
    <location>
        <begin position="50"/>
        <end position="77"/>
    </location>
</feature>
<dbReference type="RefSeq" id="WP_209511169.1">
    <property type="nucleotide sequence ID" value="NZ_JAGGKS010000003.1"/>
</dbReference>
<feature type="transmembrane region" description="Helical" evidence="9">
    <location>
        <begin position="20"/>
        <end position="38"/>
    </location>
</feature>
<feature type="transmembrane region" description="Helical" evidence="9">
    <location>
        <begin position="115"/>
        <end position="138"/>
    </location>
</feature>
<evidence type="ECO:0000313" key="11">
    <source>
        <dbReference type="Proteomes" id="UP001519342"/>
    </source>
</evidence>
<evidence type="ECO:0000256" key="3">
    <source>
        <dbReference type="ARBA" id="ARBA00022448"/>
    </source>
</evidence>
<dbReference type="Gene3D" id="1.10.1760.20">
    <property type="match status" value="1"/>
</dbReference>
<evidence type="ECO:0000256" key="2">
    <source>
        <dbReference type="ARBA" id="ARBA00005540"/>
    </source>
</evidence>
<evidence type="ECO:0000256" key="5">
    <source>
        <dbReference type="ARBA" id="ARBA00022692"/>
    </source>
</evidence>
<dbReference type="Proteomes" id="UP001519342">
    <property type="component" value="Unassembled WGS sequence"/>
</dbReference>
<evidence type="ECO:0000256" key="8">
    <source>
        <dbReference type="PIRNR" id="PIRNR037778"/>
    </source>
</evidence>
<comment type="subcellular location">
    <subcellularLocation>
        <location evidence="1">Cell membrane</location>
        <topology evidence="1">Multi-pass membrane protein</topology>
    </subcellularLocation>
</comment>
<sequence length="203" mass="21994">MKNELVLKERSYVKTLTKIAALSAVAGVLMLVEMPLWFAPNFYKLDLSEIPVLIGAFAMGPIAGIVIEFIKILLNFVLNGTVTGGVGELANFLIGCSFIIPAGLIYKHHKSSKTAVIGMAVGTLTLTVIGAILNYYLLLPVYAKVFGMPIQAFIDMGSALNPLIIDLKSFILYAVVPFNILKGVVVSAITLLVYKRISPILHR</sequence>
<evidence type="ECO:0000313" key="10">
    <source>
        <dbReference type="EMBL" id="MBP1925433.1"/>
    </source>
</evidence>
<keyword evidence="7 8" id="KW-0472">Membrane</keyword>
<name>A0ABS4GCL6_9FIRM</name>
<protein>
    <recommendedName>
        <fullName evidence="8">Riboflavin transporter</fullName>
    </recommendedName>
</protein>
<dbReference type="PANTHER" id="PTHR38438:SF1">
    <property type="entry name" value="RIBOFLAVIN TRANSPORTER RIBU"/>
    <property type="match status" value="1"/>
</dbReference>
<comment type="function">
    <text evidence="8">Probably a riboflavin-binding protein that interacts with the energy-coupling factor (ECF) ABC-transporter complex.</text>
</comment>
<keyword evidence="3 8" id="KW-0813">Transport</keyword>
<accession>A0ABS4GCL6</accession>
<dbReference type="EMBL" id="JAGGKS010000003">
    <property type="protein sequence ID" value="MBP1925433.1"/>
    <property type="molecule type" value="Genomic_DNA"/>
</dbReference>